<dbReference type="EMBL" id="GGEC01049666">
    <property type="protein sequence ID" value="MBX30150.1"/>
    <property type="molecule type" value="Transcribed_RNA"/>
</dbReference>
<organism evidence="1">
    <name type="scientific">Rhizophora mucronata</name>
    <name type="common">Asiatic mangrove</name>
    <dbReference type="NCBI Taxonomy" id="61149"/>
    <lineage>
        <taxon>Eukaryota</taxon>
        <taxon>Viridiplantae</taxon>
        <taxon>Streptophyta</taxon>
        <taxon>Embryophyta</taxon>
        <taxon>Tracheophyta</taxon>
        <taxon>Spermatophyta</taxon>
        <taxon>Magnoliopsida</taxon>
        <taxon>eudicotyledons</taxon>
        <taxon>Gunneridae</taxon>
        <taxon>Pentapetalae</taxon>
        <taxon>rosids</taxon>
        <taxon>fabids</taxon>
        <taxon>Malpighiales</taxon>
        <taxon>Rhizophoraceae</taxon>
        <taxon>Rhizophora</taxon>
    </lineage>
</organism>
<keyword evidence="1" id="KW-0489">Methyltransferase</keyword>
<sequence>MLILPIMNIEQNFITAGNPGNCTNAVLSKKHQLWYFNRKIIPFLKNRLNILQQPVVQNSCPILGTREMGRT</sequence>
<reference evidence="1" key="1">
    <citation type="submission" date="2018-02" db="EMBL/GenBank/DDBJ databases">
        <title>Rhizophora mucronata_Transcriptome.</title>
        <authorList>
            <person name="Meera S.P."/>
            <person name="Sreeshan A."/>
            <person name="Augustine A."/>
        </authorList>
    </citation>
    <scope>NUCLEOTIDE SEQUENCE</scope>
    <source>
        <tissue evidence="1">Leaf</tissue>
    </source>
</reference>
<proteinExistence type="predicted"/>
<dbReference type="GO" id="GO:0008168">
    <property type="term" value="F:methyltransferase activity"/>
    <property type="evidence" value="ECO:0007669"/>
    <property type="project" value="UniProtKB-KW"/>
</dbReference>
<dbReference type="AlphaFoldDB" id="A0A2P2MIU1"/>
<protein>
    <submittedName>
        <fullName evidence="1">Lysine-specific demethylase 5B isoform X2</fullName>
    </submittedName>
</protein>
<keyword evidence="1" id="KW-0808">Transferase</keyword>
<evidence type="ECO:0000313" key="1">
    <source>
        <dbReference type="EMBL" id="MBX30150.1"/>
    </source>
</evidence>
<name>A0A2P2MIU1_RHIMU</name>
<dbReference type="GO" id="GO:0032259">
    <property type="term" value="P:methylation"/>
    <property type="evidence" value="ECO:0007669"/>
    <property type="project" value="UniProtKB-KW"/>
</dbReference>
<accession>A0A2P2MIU1</accession>